<evidence type="ECO:0000313" key="2">
    <source>
        <dbReference type="Proteomes" id="UP000805193"/>
    </source>
</evidence>
<organism evidence="1 2">
    <name type="scientific">Ixodes persulcatus</name>
    <name type="common">Taiga tick</name>
    <dbReference type="NCBI Taxonomy" id="34615"/>
    <lineage>
        <taxon>Eukaryota</taxon>
        <taxon>Metazoa</taxon>
        <taxon>Ecdysozoa</taxon>
        <taxon>Arthropoda</taxon>
        <taxon>Chelicerata</taxon>
        <taxon>Arachnida</taxon>
        <taxon>Acari</taxon>
        <taxon>Parasitiformes</taxon>
        <taxon>Ixodida</taxon>
        <taxon>Ixodoidea</taxon>
        <taxon>Ixodidae</taxon>
        <taxon>Ixodinae</taxon>
        <taxon>Ixodes</taxon>
    </lineage>
</organism>
<name>A0AC60PVV8_IXOPE</name>
<gene>
    <name evidence="1" type="ORF">HPB47_027999</name>
</gene>
<evidence type="ECO:0000313" key="1">
    <source>
        <dbReference type="EMBL" id="KAG0424778.1"/>
    </source>
</evidence>
<keyword evidence="2" id="KW-1185">Reference proteome</keyword>
<dbReference type="Proteomes" id="UP000805193">
    <property type="component" value="Unassembled WGS sequence"/>
</dbReference>
<protein>
    <submittedName>
        <fullName evidence="1">Uncharacterized protein</fullName>
    </submittedName>
</protein>
<comment type="caution">
    <text evidence="1">The sequence shown here is derived from an EMBL/GenBank/DDBJ whole genome shotgun (WGS) entry which is preliminary data.</text>
</comment>
<sequence length="74" mass="8506">MVLRASSAGLWLWECSRFWTPFTNRPTELNLEEFPSERLSKFVSVLPTATEQLQQLARDSSLTPEDSPTHKDPK</sequence>
<proteinExistence type="predicted"/>
<accession>A0AC60PVV8</accession>
<dbReference type="EMBL" id="JABSTQ010009937">
    <property type="protein sequence ID" value="KAG0424778.1"/>
    <property type="molecule type" value="Genomic_DNA"/>
</dbReference>
<reference evidence="1 2" key="1">
    <citation type="journal article" date="2020" name="Cell">
        <title>Large-Scale Comparative Analyses of Tick Genomes Elucidate Their Genetic Diversity and Vector Capacities.</title>
        <authorList>
            <consortium name="Tick Genome and Microbiome Consortium (TIGMIC)"/>
            <person name="Jia N."/>
            <person name="Wang J."/>
            <person name="Shi W."/>
            <person name="Du L."/>
            <person name="Sun Y."/>
            <person name="Zhan W."/>
            <person name="Jiang J.F."/>
            <person name="Wang Q."/>
            <person name="Zhang B."/>
            <person name="Ji P."/>
            <person name="Bell-Sakyi L."/>
            <person name="Cui X.M."/>
            <person name="Yuan T.T."/>
            <person name="Jiang B.G."/>
            <person name="Yang W.F."/>
            <person name="Lam T.T."/>
            <person name="Chang Q.C."/>
            <person name="Ding S.J."/>
            <person name="Wang X.J."/>
            <person name="Zhu J.G."/>
            <person name="Ruan X.D."/>
            <person name="Zhao L."/>
            <person name="Wei J.T."/>
            <person name="Ye R.Z."/>
            <person name="Que T.C."/>
            <person name="Du C.H."/>
            <person name="Zhou Y.H."/>
            <person name="Cheng J.X."/>
            <person name="Dai P.F."/>
            <person name="Guo W.B."/>
            <person name="Han X.H."/>
            <person name="Huang E.J."/>
            <person name="Li L.F."/>
            <person name="Wei W."/>
            <person name="Gao Y.C."/>
            <person name="Liu J.Z."/>
            <person name="Shao H.Z."/>
            <person name="Wang X."/>
            <person name="Wang C.C."/>
            <person name="Yang T.C."/>
            <person name="Huo Q.B."/>
            <person name="Li W."/>
            <person name="Chen H.Y."/>
            <person name="Chen S.E."/>
            <person name="Zhou L.G."/>
            <person name="Ni X.B."/>
            <person name="Tian J.H."/>
            <person name="Sheng Y."/>
            <person name="Liu T."/>
            <person name="Pan Y.S."/>
            <person name="Xia L.Y."/>
            <person name="Li J."/>
            <person name="Zhao F."/>
            <person name="Cao W.C."/>
        </authorList>
    </citation>
    <scope>NUCLEOTIDE SEQUENCE [LARGE SCALE GENOMIC DNA]</scope>
    <source>
        <strain evidence="1">Iper-2018</strain>
    </source>
</reference>